<reference evidence="3 4" key="1">
    <citation type="journal article" date="2019" name="Genome Biol. Evol.">
        <title>Day and night: Metabolic profiles and evolutionary relationships of six axenic non-marine cyanobacteria.</title>
        <authorList>
            <person name="Will S.E."/>
            <person name="Henke P."/>
            <person name="Boedeker C."/>
            <person name="Huang S."/>
            <person name="Brinkmann H."/>
            <person name="Rohde M."/>
            <person name="Jarek M."/>
            <person name="Friedl T."/>
            <person name="Seufert S."/>
            <person name="Schumacher M."/>
            <person name="Overmann J."/>
            <person name="Neumann-Schaal M."/>
            <person name="Petersen J."/>
        </authorList>
    </citation>
    <scope>NUCLEOTIDE SEQUENCE [LARGE SCALE GENOMIC DNA]</scope>
    <source>
        <strain evidence="3 4">PCC 6912</strain>
    </source>
</reference>
<dbReference type="InterPro" id="IPR036477">
    <property type="entry name" value="Formyl_transf_N_sf"/>
</dbReference>
<protein>
    <recommendedName>
        <fullName evidence="2">Formyl transferase N-terminal domain-containing protein</fullName>
    </recommendedName>
</protein>
<dbReference type="AlphaFoldDB" id="A0A433NLS0"/>
<dbReference type="RefSeq" id="WP_016877492.1">
    <property type="nucleotide sequence ID" value="NZ_AJLN01000015.1"/>
</dbReference>
<dbReference type="PANTHER" id="PTHR11138:SF5">
    <property type="entry name" value="METHIONYL-TRNA FORMYLTRANSFERASE, MITOCHONDRIAL"/>
    <property type="match status" value="1"/>
</dbReference>
<dbReference type="EMBL" id="RSCJ01000006">
    <property type="protein sequence ID" value="RUR83884.1"/>
    <property type="molecule type" value="Genomic_DNA"/>
</dbReference>
<dbReference type="Pfam" id="PF00551">
    <property type="entry name" value="Formyl_trans_N"/>
    <property type="match status" value="1"/>
</dbReference>
<dbReference type="GO" id="GO:0004479">
    <property type="term" value="F:methionyl-tRNA formyltransferase activity"/>
    <property type="evidence" value="ECO:0007669"/>
    <property type="project" value="TreeGrafter"/>
</dbReference>
<dbReference type="OrthoDB" id="9802815at2"/>
<name>A0A433NLS0_CHLFR</name>
<dbReference type="Gene3D" id="3.40.50.12230">
    <property type="match status" value="1"/>
</dbReference>
<evidence type="ECO:0000313" key="4">
    <source>
        <dbReference type="Proteomes" id="UP000268857"/>
    </source>
</evidence>
<organism evidence="3 4">
    <name type="scientific">Chlorogloeopsis fritschii PCC 6912</name>
    <dbReference type="NCBI Taxonomy" id="211165"/>
    <lineage>
        <taxon>Bacteria</taxon>
        <taxon>Bacillati</taxon>
        <taxon>Cyanobacteriota</taxon>
        <taxon>Cyanophyceae</taxon>
        <taxon>Nostocales</taxon>
        <taxon>Chlorogloeopsidaceae</taxon>
        <taxon>Chlorogloeopsis</taxon>
    </lineage>
</organism>
<keyword evidence="1" id="KW-0812">Transmembrane</keyword>
<feature type="domain" description="Formyl transferase N-terminal" evidence="2">
    <location>
        <begin position="106"/>
        <end position="222"/>
    </location>
</feature>
<keyword evidence="1" id="KW-1133">Transmembrane helix</keyword>
<keyword evidence="4" id="KW-1185">Reference proteome</keyword>
<proteinExistence type="predicted"/>
<dbReference type="STRING" id="211165.GCA_000317285_00157"/>
<accession>A0A433NLS0</accession>
<comment type="caution">
    <text evidence="3">The sequence shown here is derived from an EMBL/GenBank/DDBJ whole genome shotgun (WGS) entry which is preliminary data.</text>
</comment>
<gene>
    <name evidence="3" type="ORF">PCC6912_21270</name>
</gene>
<dbReference type="Proteomes" id="UP000268857">
    <property type="component" value="Unassembled WGS sequence"/>
</dbReference>
<evidence type="ECO:0000313" key="3">
    <source>
        <dbReference type="EMBL" id="RUR83884.1"/>
    </source>
</evidence>
<evidence type="ECO:0000256" key="1">
    <source>
        <dbReference type="SAM" id="Phobius"/>
    </source>
</evidence>
<dbReference type="SUPFAM" id="SSF53328">
    <property type="entry name" value="Formyltransferase"/>
    <property type="match status" value="1"/>
</dbReference>
<dbReference type="InterPro" id="IPR002376">
    <property type="entry name" value="Formyl_transf_N"/>
</dbReference>
<feature type="transmembrane region" description="Helical" evidence="1">
    <location>
        <begin position="60"/>
        <end position="81"/>
    </location>
</feature>
<evidence type="ECO:0000259" key="2">
    <source>
        <dbReference type="Pfam" id="PF00551"/>
    </source>
</evidence>
<dbReference type="GO" id="GO:0005829">
    <property type="term" value="C:cytosol"/>
    <property type="evidence" value="ECO:0007669"/>
    <property type="project" value="TreeGrafter"/>
</dbReference>
<keyword evidence="1" id="KW-0472">Membrane</keyword>
<sequence length="278" mass="32183">MQRIALFNIECYSSSEAIISFIEEHHDKLAVVVTTDRYSGKHGNLLKQIITNYRRSGFDFVIYLTCNFIFYFWLIYLFRLVSFITIRKRKKFTISEICHKYRIQHIKISNVNSEDIVTELKQANLDLIVIYFFDQIIREQIIKIPKKGVINVHAALLPKCKGLFPVFYSAFKNDSKFGITVHEIVDTSIDSGAILGQEKLEVENAEYSILSLDKLVNNKGLKLVSDIINNFDEYHLKQTPQTLGGSYFSFPTRTDVKNVQSKGFSLISFKEFISDFLD</sequence>
<dbReference type="PANTHER" id="PTHR11138">
    <property type="entry name" value="METHIONYL-TRNA FORMYLTRANSFERASE"/>
    <property type="match status" value="1"/>
</dbReference>